<dbReference type="SUPFAM" id="SSF47802">
    <property type="entry name" value="DNA polymerase beta, N-terminal domain-like"/>
    <property type="match status" value="1"/>
</dbReference>
<evidence type="ECO:0000256" key="6">
    <source>
        <dbReference type="ARBA" id="ARBA00022481"/>
    </source>
</evidence>
<dbReference type="PANTHER" id="PTHR36928">
    <property type="entry name" value="PHOSPHATASE YCDX-RELATED"/>
    <property type="match status" value="1"/>
</dbReference>
<dbReference type="InterPro" id="IPR002054">
    <property type="entry name" value="DNA-dir_DNA_pol_X"/>
</dbReference>
<evidence type="ECO:0000256" key="14">
    <source>
        <dbReference type="ARBA" id="ARBA00023053"/>
    </source>
</evidence>
<dbReference type="Gene3D" id="3.20.20.140">
    <property type="entry name" value="Metal-dependent hydrolases"/>
    <property type="match status" value="1"/>
</dbReference>
<evidence type="ECO:0000256" key="20">
    <source>
        <dbReference type="ARBA" id="ARBA00045548"/>
    </source>
</evidence>
<evidence type="ECO:0000256" key="21">
    <source>
        <dbReference type="ARBA" id="ARBA00049244"/>
    </source>
</evidence>
<proteinExistence type="predicted"/>
<dbReference type="EMBL" id="JADFAQ010000032">
    <property type="protein sequence ID" value="MBE5728223.1"/>
    <property type="molecule type" value="Genomic_DNA"/>
</dbReference>
<comment type="function">
    <text evidence="20">Repair polymerase that plays a key role in base-excision repair. During this process, the damaged base is excised by specific DNA glycosylases, the DNA backbone is nicked at the abasic site by an apurinic/apyrimidic (AP) endonuclease, and POLB removes 5'-deoxyribose-phosphate from the preincised AP site acting as a 5'-deoxyribose-phosphate lyase (5'-dRP lyase); through its DNA polymerase activity, it adds one nucleotide to the 3' end of the arising single-nucleotide gap. Conducts 'gap-filling' DNA synthesis in a stepwise distributive fashion rather than in a processive fashion as for other DNA polymerases. It is also able to cleave sugar-phosphate bonds 3' to an intact AP site, acting as an AP lyase.</text>
</comment>
<organism evidence="25 26">
    <name type="scientific">Candidatus Acidifodinimicrobium mancum</name>
    <dbReference type="NCBI Taxonomy" id="2898728"/>
    <lineage>
        <taxon>Archaea</taxon>
        <taxon>Candidatus Parvarchaeota</taxon>
        <taxon>Candidatus Acidifodinimicrobiaceae</taxon>
        <taxon>Candidatus Acidifodinimicrobium</taxon>
    </lineage>
</organism>
<dbReference type="GO" id="GO:0005829">
    <property type="term" value="C:cytosol"/>
    <property type="evidence" value="ECO:0007669"/>
    <property type="project" value="TreeGrafter"/>
</dbReference>
<dbReference type="Gene3D" id="1.10.150.110">
    <property type="entry name" value="DNA polymerase beta, N-terminal domain-like"/>
    <property type="match status" value="1"/>
</dbReference>
<keyword evidence="25" id="KW-0540">Nuclease</keyword>
<evidence type="ECO:0000256" key="5">
    <source>
        <dbReference type="ARBA" id="ARBA00020020"/>
    </source>
</evidence>
<evidence type="ECO:0000259" key="24">
    <source>
        <dbReference type="SMART" id="SM00483"/>
    </source>
</evidence>
<dbReference type="Gene3D" id="3.30.460.10">
    <property type="entry name" value="Beta Polymerase, domain 2"/>
    <property type="match status" value="1"/>
</dbReference>
<name>A0A8T3USH2_9ARCH</name>
<evidence type="ECO:0000256" key="18">
    <source>
        <dbReference type="ARBA" id="ARBA00044632"/>
    </source>
</evidence>
<feature type="domain" description="Polymerase/histidinol phosphatase N-terminal" evidence="23">
    <location>
        <begin position="337"/>
        <end position="415"/>
    </location>
</feature>
<protein>
    <recommendedName>
        <fullName evidence="5">DNA polymerase beta</fullName>
        <ecNumber evidence="3">2.7.7.7</ecNumber>
        <ecNumber evidence="4">4.2.99.18</ecNumber>
    </recommendedName>
    <alternativeName>
        <fullName evidence="16">5'-deoxyribose-phosphate lyase</fullName>
    </alternativeName>
    <alternativeName>
        <fullName evidence="17">AP lyase</fullName>
    </alternativeName>
</protein>
<evidence type="ECO:0000256" key="19">
    <source>
        <dbReference type="ARBA" id="ARBA00044678"/>
    </source>
</evidence>
<keyword evidence="11" id="KW-0227">DNA damage</keyword>
<keyword evidence="9" id="KW-0548">Nucleotidyltransferase</keyword>
<dbReference type="Proteomes" id="UP000763484">
    <property type="component" value="Unassembled WGS sequence"/>
</dbReference>
<dbReference type="Pfam" id="PF14716">
    <property type="entry name" value="HHH_8"/>
    <property type="match status" value="1"/>
</dbReference>
<dbReference type="EC" id="4.2.99.18" evidence="4"/>
<dbReference type="PIRSF" id="PIRSF005047">
    <property type="entry name" value="UCP005047_YshC"/>
    <property type="match status" value="1"/>
</dbReference>
<dbReference type="InterPro" id="IPR027421">
    <property type="entry name" value="DNA_pol_lamdba_lyase_dom_sf"/>
</dbReference>
<dbReference type="GO" id="GO:0008270">
    <property type="term" value="F:zinc ion binding"/>
    <property type="evidence" value="ECO:0007669"/>
    <property type="project" value="TreeGrafter"/>
</dbReference>
<reference evidence="25 26" key="1">
    <citation type="submission" date="2020-09" db="EMBL/GenBank/DDBJ databases">
        <title>Genomic characterization of a novel Parvarchaeota family in acid mine drainage sediments.</title>
        <authorList>
            <person name="Luo Z.-H."/>
        </authorList>
    </citation>
    <scope>NUCLEOTIDE SEQUENCE [LARGE SCALE GENOMIC DNA]</scope>
    <source>
        <strain evidence="25">TL1-5_bins.178</strain>
    </source>
</reference>
<dbReference type="Gene3D" id="3.30.210.10">
    <property type="entry name" value="DNA polymerase, thumb domain"/>
    <property type="match status" value="1"/>
</dbReference>
<dbReference type="SMART" id="SM00483">
    <property type="entry name" value="POLXc"/>
    <property type="match status" value="1"/>
</dbReference>
<keyword evidence="6" id="KW-0488">Methylation</keyword>
<dbReference type="EC" id="2.7.7.7" evidence="3"/>
<evidence type="ECO:0000256" key="7">
    <source>
        <dbReference type="ARBA" id="ARBA00022634"/>
    </source>
</evidence>
<comment type="catalytic activity">
    <reaction evidence="18">
        <text>2'-deoxyribonucleotide-(2'-deoxyribose 5'-phosphate)-2'-deoxyribonucleotide-DNA = a 3'-end 2'-deoxyribonucleotide-(2,3-dehydro-2,3-deoxyribose 5'-phosphate)-DNA + a 5'-end 5'-phospho-2'-deoxyribonucleoside-DNA + H(+)</text>
        <dbReference type="Rhea" id="RHEA:66592"/>
        <dbReference type="Rhea" id="RHEA-COMP:13180"/>
        <dbReference type="Rhea" id="RHEA-COMP:16897"/>
        <dbReference type="Rhea" id="RHEA-COMP:17067"/>
        <dbReference type="ChEBI" id="CHEBI:15378"/>
        <dbReference type="ChEBI" id="CHEBI:136412"/>
        <dbReference type="ChEBI" id="CHEBI:157695"/>
        <dbReference type="ChEBI" id="CHEBI:167181"/>
        <dbReference type="EC" id="4.2.99.18"/>
    </reaction>
</comment>
<dbReference type="InterPro" id="IPR003583">
    <property type="entry name" value="Hlx-hairpin-Hlx_DNA-bd_motif"/>
</dbReference>
<dbReference type="AlphaFoldDB" id="A0A8T3USH2"/>
<keyword evidence="14" id="KW-0915">Sodium</keyword>
<evidence type="ECO:0000256" key="13">
    <source>
        <dbReference type="ARBA" id="ARBA00022932"/>
    </source>
</evidence>
<dbReference type="InterPro" id="IPR047967">
    <property type="entry name" value="PolX_PHP"/>
</dbReference>
<dbReference type="SUPFAM" id="SSF89550">
    <property type="entry name" value="PHP domain-like"/>
    <property type="match status" value="1"/>
</dbReference>
<dbReference type="CDD" id="cd00141">
    <property type="entry name" value="NT_POLXc"/>
    <property type="match status" value="1"/>
</dbReference>
<dbReference type="GO" id="GO:0140078">
    <property type="term" value="F:class I DNA-(apurinic or apyrimidinic site) endonuclease activity"/>
    <property type="evidence" value="ECO:0007669"/>
    <property type="project" value="UniProtKB-EC"/>
</dbReference>
<keyword evidence="7" id="KW-0237">DNA synthesis</keyword>
<dbReference type="InterPro" id="IPR010996">
    <property type="entry name" value="HHH_MUS81"/>
</dbReference>
<dbReference type="CDD" id="cd07436">
    <property type="entry name" value="PHP_PolX"/>
    <property type="match status" value="1"/>
</dbReference>
<evidence type="ECO:0000313" key="26">
    <source>
        <dbReference type="Proteomes" id="UP000763484"/>
    </source>
</evidence>
<evidence type="ECO:0000256" key="10">
    <source>
        <dbReference type="ARBA" id="ARBA00022705"/>
    </source>
</evidence>
<dbReference type="SUPFAM" id="SSF81301">
    <property type="entry name" value="Nucleotidyltransferase"/>
    <property type="match status" value="1"/>
</dbReference>
<keyword evidence="12" id="KW-0832">Ubl conjugation</keyword>
<evidence type="ECO:0000259" key="23">
    <source>
        <dbReference type="SMART" id="SM00481"/>
    </source>
</evidence>
<feature type="domain" description="DNA-directed DNA polymerase X" evidence="24">
    <location>
        <begin position="1"/>
        <end position="313"/>
    </location>
</feature>
<keyword evidence="25" id="KW-0269">Exonuclease</keyword>
<dbReference type="GO" id="GO:0003677">
    <property type="term" value="F:DNA binding"/>
    <property type="evidence" value="ECO:0007669"/>
    <property type="project" value="InterPro"/>
</dbReference>
<dbReference type="PRINTS" id="PR00870">
    <property type="entry name" value="DNAPOLXBETA"/>
</dbReference>
<accession>A0A8T3USH2</accession>
<feature type="domain" description="Helix-hairpin-helix DNA-binding motif class 1" evidence="22">
    <location>
        <begin position="90"/>
        <end position="109"/>
    </location>
</feature>
<evidence type="ECO:0000256" key="16">
    <source>
        <dbReference type="ARBA" id="ARBA00035717"/>
    </source>
</evidence>
<dbReference type="InterPro" id="IPR050243">
    <property type="entry name" value="PHP_phosphatase"/>
</dbReference>
<keyword evidence="15" id="KW-0234">DNA repair</keyword>
<keyword evidence="25" id="KW-0378">Hydrolase</keyword>
<gene>
    <name evidence="25" type="primary">polX</name>
    <name evidence="25" type="ORF">IHE50_02295</name>
</gene>
<evidence type="ECO:0000256" key="2">
    <source>
        <dbReference type="ARBA" id="ARBA00004496"/>
    </source>
</evidence>
<dbReference type="InterPro" id="IPR003141">
    <property type="entry name" value="Pol/His_phosphatase_N"/>
</dbReference>
<comment type="catalytic activity">
    <reaction evidence="19">
        <text>a 5'-end 2'-deoxyribose-2'-deoxyribonucleotide-DNA = (2E,4S)-4-hydroxypenten-2-al-5-phosphate + a 5'-end 5'-phospho-2'-deoxyribonucleoside-DNA + H(+)</text>
        <dbReference type="Rhea" id="RHEA:76255"/>
        <dbReference type="Rhea" id="RHEA-COMP:13180"/>
        <dbReference type="Rhea" id="RHEA-COMP:18657"/>
        <dbReference type="ChEBI" id="CHEBI:15378"/>
        <dbReference type="ChEBI" id="CHEBI:136412"/>
        <dbReference type="ChEBI" id="CHEBI:195194"/>
        <dbReference type="ChEBI" id="CHEBI:195195"/>
    </reaction>
</comment>
<keyword evidence="8" id="KW-0808">Transferase</keyword>
<evidence type="ECO:0000256" key="17">
    <source>
        <dbReference type="ARBA" id="ARBA00035726"/>
    </source>
</evidence>
<dbReference type="GO" id="GO:0006281">
    <property type="term" value="P:DNA repair"/>
    <property type="evidence" value="ECO:0007669"/>
    <property type="project" value="UniProtKB-KW"/>
</dbReference>
<dbReference type="InterPro" id="IPR016195">
    <property type="entry name" value="Pol/histidinol_Pase-like"/>
</dbReference>
<keyword evidence="10" id="KW-0235">DNA replication</keyword>
<evidence type="ECO:0000256" key="11">
    <source>
        <dbReference type="ARBA" id="ARBA00022763"/>
    </source>
</evidence>
<evidence type="ECO:0000256" key="12">
    <source>
        <dbReference type="ARBA" id="ARBA00022843"/>
    </source>
</evidence>
<evidence type="ECO:0000256" key="9">
    <source>
        <dbReference type="ARBA" id="ARBA00022695"/>
    </source>
</evidence>
<evidence type="ECO:0000259" key="22">
    <source>
        <dbReference type="SMART" id="SM00278"/>
    </source>
</evidence>
<dbReference type="Pfam" id="PF14791">
    <property type="entry name" value="DNA_pol_B_thumb"/>
    <property type="match status" value="1"/>
</dbReference>
<dbReference type="Pfam" id="PF14520">
    <property type="entry name" value="HHH_5"/>
    <property type="match status" value="1"/>
</dbReference>
<dbReference type="NCBIfam" id="NF006375">
    <property type="entry name" value="PRK08609.1"/>
    <property type="match status" value="1"/>
</dbReference>
<comment type="subcellular location">
    <subcellularLocation>
        <location evidence="2">Cytoplasm</location>
    </subcellularLocation>
</comment>
<dbReference type="InterPro" id="IPR022311">
    <property type="entry name" value="PolX-like"/>
</dbReference>
<comment type="cofactor">
    <cofactor evidence="1">
        <name>Mg(2+)</name>
        <dbReference type="ChEBI" id="CHEBI:18420"/>
    </cofactor>
</comment>
<evidence type="ECO:0000313" key="25">
    <source>
        <dbReference type="EMBL" id="MBE5728223.1"/>
    </source>
</evidence>
<evidence type="ECO:0000256" key="15">
    <source>
        <dbReference type="ARBA" id="ARBA00023204"/>
    </source>
</evidence>
<dbReference type="Gene3D" id="1.10.150.20">
    <property type="entry name" value="5' to 3' exonuclease, C-terminal subdomain"/>
    <property type="match status" value="1"/>
</dbReference>
<dbReference type="GO" id="GO:0042578">
    <property type="term" value="F:phosphoric ester hydrolase activity"/>
    <property type="evidence" value="ECO:0007669"/>
    <property type="project" value="TreeGrafter"/>
</dbReference>
<feature type="domain" description="Helix-hairpin-helix DNA-binding motif class 1" evidence="22">
    <location>
        <begin position="50"/>
        <end position="69"/>
    </location>
</feature>
<dbReference type="InterPro" id="IPR002008">
    <property type="entry name" value="DNA_pol_X_beta-like"/>
</dbReference>
<dbReference type="GO" id="GO:0003887">
    <property type="term" value="F:DNA-directed DNA polymerase activity"/>
    <property type="evidence" value="ECO:0007669"/>
    <property type="project" value="UniProtKB-KW"/>
</dbReference>
<dbReference type="Pfam" id="PF02811">
    <property type="entry name" value="PHP"/>
    <property type="match status" value="1"/>
</dbReference>
<dbReference type="InterPro" id="IPR029398">
    <property type="entry name" value="PolB_thumb"/>
</dbReference>
<dbReference type="InterPro" id="IPR043519">
    <property type="entry name" value="NT_sf"/>
</dbReference>
<dbReference type="SMART" id="SM00278">
    <property type="entry name" value="HhH1"/>
    <property type="match status" value="3"/>
</dbReference>
<comment type="catalytic activity">
    <reaction evidence="21">
        <text>DNA(n) + a 2'-deoxyribonucleoside 5'-triphosphate = DNA(n+1) + diphosphate</text>
        <dbReference type="Rhea" id="RHEA:22508"/>
        <dbReference type="Rhea" id="RHEA-COMP:17339"/>
        <dbReference type="Rhea" id="RHEA-COMP:17340"/>
        <dbReference type="ChEBI" id="CHEBI:33019"/>
        <dbReference type="ChEBI" id="CHEBI:61560"/>
        <dbReference type="ChEBI" id="CHEBI:173112"/>
        <dbReference type="EC" id="2.7.7.7"/>
    </reaction>
</comment>
<evidence type="ECO:0000256" key="8">
    <source>
        <dbReference type="ARBA" id="ARBA00022679"/>
    </source>
</evidence>
<dbReference type="SMART" id="SM00481">
    <property type="entry name" value="POLIIIAc"/>
    <property type="match status" value="1"/>
</dbReference>
<keyword evidence="13" id="KW-0239">DNA-directed DNA polymerase</keyword>
<comment type="caution">
    <text evidence="25">The sequence shown here is derived from an EMBL/GenBank/DDBJ whole genome shotgun (WGS) entry which is preliminary data.</text>
</comment>
<dbReference type="InterPro" id="IPR004013">
    <property type="entry name" value="PHP_dom"/>
</dbReference>
<evidence type="ECO:0000256" key="3">
    <source>
        <dbReference type="ARBA" id="ARBA00012417"/>
    </source>
</evidence>
<dbReference type="GO" id="GO:0004527">
    <property type="term" value="F:exonuclease activity"/>
    <property type="evidence" value="ECO:0007669"/>
    <property type="project" value="UniProtKB-KW"/>
</dbReference>
<evidence type="ECO:0000256" key="4">
    <source>
        <dbReference type="ARBA" id="ARBA00012720"/>
    </source>
</evidence>
<dbReference type="PANTHER" id="PTHR36928:SF1">
    <property type="entry name" value="PHOSPHATASE YCDX-RELATED"/>
    <property type="match status" value="1"/>
</dbReference>
<sequence length="567" mass="63497">MSNKELSDIFYTIADILEIEGVNWKPIAYRKAALSISTLSGDISEYYKDGKLEKIEGVGEGIGKKIIEYIKTGKVSKYEELKKKYPIDFNSLRQVRGLGPKKIYSLYKSLGIKNIDDLKKSISEHKIRSLEGFGEKTEANLLETLSSVVESTEKRVPLGFMLDGAEKIISELSESGLFKKVQIAGSTRRMRETVGDLDILASSDKPEGGMKFFSSMEEVSKVLVSGPTKTSVELKMGLNCDFRVVEDESFGSALQYFTGNKEHNIKLRKIAISRGLKLNEYGIFKGKKKVAGESEEGVYSYLGLDYMPPEMREDTGEIEAAQTHKLPKIVEYNEILGDLHTHTNDSDGADSLEEMISGAKRLGFKYISITNHSYNLRVSRGLDDKRFEALNKKIDSLNGRSNVNLLKGVELEILKDGSLDLSSKTLAGMDFVIGAMHQNISKDRKENTGRLIKAIESGKLSTIAHPTGRIIGERPPIDLDLDGVFEACEKNSVMLEINGYPTRSDLPFDLVKRASNYRVKFSLGSDAHRLAHLRFIRLATAIARRGWLTRKDVINTYTYEQILKLKR</sequence>
<dbReference type="InterPro" id="IPR037160">
    <property type="entry name" value="DNA_Pol_thumb_sf"/>
</dbReference>
<feature type="domain" description="Helix-hairpin-helix DNA-binding motif class 1" evidence="22">
    <location>
        <begin position="125"/>
        <end position="144"/>
    </location>
</feature>
<evidence type="ECO:0000256" key="1">
    <source>
        <dbReference type="ARBA" id="ARBA00001946"/>
    </source>
</evidence>